<dbReference type="PANTHER" id="PTHR45776">
    <property type="entry name" value="MIP04163P"/>
    <property type="match status" value="1"/>
</dbReference>
<keyword evidence="4" id="KW-0238">DNA-binding</keyword>
<dbReference type="SUPFAM" id="SSF47459">
    <property type="entry name" value="HLH, helix-loop-helix DNA-binding domain"/>
    <property type="match status" value="1"/>
</dbReference>
<reference evidence="10" key="2">
    <citation type="submission" date="2023-11" db="UniProtKB">
        <authorList>
            <consortium name="WormBaseParasite"/>
        </authorList>
    </citation>
    <scope>IDENTIFICATION</scope>
</reference>
<dbReference type="SMART" id="SM00353">
    <property type="entry name" value="HLH"/>
    <property type="match status" value="1"/>
</dbReference>
<name>A0AA85JUC9_TRIRE</name>
<dbReference type="GO" id="GO:0005634">
    <property type="term" value="C:nucleus"/>
    <property type="evidence" value="ECO:0007669"/>
    <property type="project" value="UniProtKB-SubCell"/>
</dbReference>
<reference evidence="9" key="1">
    <citation type="submission" date="2022-06" db="EMBL/GenBank/DDBJ databases">
        <authorList>
            <person name="Berger JAMES D."/>
            <person name="Berger JAMES D."/>
        </authorList>
    </citation>
    <scope>NUCLEOTIDE SEQUENCE [LARGE SCALE GENOMIC DNA]</scope>
</reference>
<dbReference type="InterPro" id="IPR036638">
    <property type="entry name" value="HLH_DNA-bd_sf"/>
</dbReference>
<dbReference type="GO" id="GO:0000981">
    <property type="term" value="F:DNA-binding transcription factor activity, RNA polymerase II-specific"/>
    <property type="evidence" value="ECO:0007669"/>
    <property type="project" value="TreeGrafter"/>
</dbReference>
<comment type="subcellular location">
    <subcellularLocation>
        <location evidence="1">Nucleus</location>
    </subcellularLocation>
</comment>
<keyword evidence="9" id="KW-1185">Reference proteome</keyword>
<protein>
    <recommendedName>
        <fullName evidence="8">BHLH domain-containing protein</fullName>
    </recommendedName>
</protein>
<feature type="compositionally biased region" description="Polar residues" evidence="7">
    <location>
        <begin position="550"/>
        <end position="559"/>
    </location>
</feature>
<feature type="compositionally biased region" description="Polar residues" evidence="7">
    <location>
        <begin position="386"/>
        <end position="398"/>
    </location>
</feature>
<comment type="similarity">
    <text evidence="2">Belongs to the MiT/TFE family.</text>
</comment>
<feature type="region of interest" description="Disordered" evidence="7">
    <location>
        <begin position="427"/>
        <end position="467"/>
    </location>
</feature>
<feature type="region of interest" description="Disordered" evidence="7">
    <location>
        <begin position="482"/>
        <end position="559"/>
    </location>
</feature>
<accession>A0AA85JUC9</accession>
<dbReference type="InterPro" id="IPR011598">
    <property type="entry name" value="bHLH_dom"/>
</dbReference>
<dbReference type="GO" id="GO:0000978">
    <property type="term" value="F:RNA polymerase II cis-regulatory region sequence-specific DNA binding"/>
    <property type="evidence" value="ECO:0007669"/>
    <property type="project" value="TreeGrafter"/>
</dbReference>
<keyword evidence="5" id="KW-0804">Transcription</keyword>
<feature type="region of interest" description="Disordered" evidence="7">
    <location>
        <begin position="243"/>
        <end position="293"/>
    </location>
</feature>
<dbReference type="Gene3D" id="4.10.280.10">
    <property type="entry name" value="Helix-loop-helix DNA-binding domain"/>
    <property type="match status" value="1"/>
</dbReference>
<feature type="compositionally biased region" description="Gly residues" evidence="7">
    <location>
        <begin position="427"/>
        <end position="442"/>
    </location>
</feature>
<keyword evidence="6" id="KW-0539">Nucleus</keyword>
<evidence type="ECO:0000256" key="7">
    <source>
        <dbReference type="SAM" id="MobiDB-lite"/>
    </source>
</evidence>
<evidence type="ECO:0000313" key="9">
    <source>
        <dbReference type="Proteomes" id="UP000050795"/>
    </source>
</evidence>
<proteinExistence type="inferred from homology"/>
<evidence type="ECO:0000313" key="10">
    <source>
        <dbReference type="WBParaSite" id="TREG1_43010.1"/>
    </source>
</evidence>
<dbReference type="PANTHER" id="PTHR45776:SF2">
    <property type="entry name" value="MIP04163P"/>
    <property type="match status" value="1"/>
</dbReference>
<sequence>MITPLGDMDEEFDEGVVADHHRTHEGGFGDPTCMQYQGFDKSGPNWVNMLRQQGASVDETSPQTTHLSPDVHSISDLTSFDYGQRLPSLEGSSSAPISKGTPNLASHSVFAWQPFGSTSVHNQSQASSFHGQPGHLIPLIPGSTTAYSGMVSSSPISSLPTTTDLIDCHQKNNSHYAYSANYSNSSASNKPRSIVLSPATQSGCCPSEVQNLRLGMLLPNSHSPTTAPVPIYAPPLTSTSTSSSAPHQAFCSPNSSSNSNLFNSPPAMANHPVQDPAKVVSQKQRSKKESHNRIERKRRDYINSQIVYLSSLLPPELYRDVDGRRNKGSVLRLSVSYIMELREAVSRMESLKQENTIARQLIPLLLQRIESLEKMTSEPSGVDLKSGQQLHHSSPANNSLRNLQSLEAVYQSWLLLNEANQRSNSCNGGGGAAGGGGSGSVGGNPSNMSGSGSRHSMHPSQTNPNDNRYLHELMMQNETPADLDFNSSKLHPVTSRHNVNVKREHGDEEERLDDCNSMCLKSDTRRPGCSSRSSFTDHPTSDRIEEEVTSQDGSFESRPNSAYECYAHNLPRTPQSGVFQQNH</sequence>
<evidence type="ECO:0000256" key="3">
    <source>
        <dbReference type="ARBA" id="ARBA00023015"/>
    </source>
</evidence>
<dbReference type="Pfam" id="PF00010">
    <property type="entry name" value="HLH"/>
    <property type="match status" value="1"/>
</dbReference>
<dbReference type="Proteomes" id="UP000050795">
    <property type="component" value="Unassembled WGS sequence"/>
</dbReference>
<evidence type="ECO:0000259" key="8">
    <source>
        <dbReference type="PROSITE" id="PS50888"/>
    </source>
</evidence>
<evidence type="ECO:0000256" key="6">
    <source>
        <dbReference type="ARBA" id="ARBA00023242"/>
    </source>
</evidence>
<dbReference type="AlphaFoldDB" id="A0AA85JUC9"/>
<keyword evidence="3" id="KW-0805">Transcription regulation</keyword>
<dbReference type="PROSITE" id="PS50888">
    <property type="entry name" value="BHLH"/>
    <property type="match status" value="1"/>
</dbReference>
<dbReference type="WBParaSite" id="TREG1_43010.1">
    <property type="protein sequence ID" value="TREG1_43010.1"/>
    <property type="gene ID" value="TREG1_43010"/>
</dbReference>
<dbReference type="GO" id="GO:0046983">
    <property type="term" value="F:protein dimerization activity"/>
    <property type="evidence" value="ECO:0007669"/>
    <property type="project" value="InterPro"/>
</dbReference>
<feature type="compositionally biased region" description="Low complexity" evidence="7">
    <location>
        <begin position="443"/>
        <end position="453"/>
    </location>
</feature>
<evidence type="ECO:0000256" key="5">
    <source>
        <dbReference type="ARBA" id="ARBA00023163"/>
    </source>
</evidence>
<evidence type="ECO:0000256" key="1">
    <source>
        <dbReference type="ARBA" id="ARBA00004123"/>
    </source>
</evidence>
<feature type="domain" description="BHLH" evidence="8">
    <location>
        <begin position="286"/>
        <end position="341"/>
    </location>
</feature>
<feature type="region of interest" description="Disordered" evidence="7">
    <location>
        <begin position="377"/>
        <end position="398"/>
    </location>
</feature>
<organism evidence="9 10">
    <name type="scientific">Trichobilharzia regenti</name>
    <name type="common">Nasal bird schistosome</name>
    <dbReference type="NCBI Taxonomy" id="157069"/>
    <lineage>
        <taxon>Eukaryota</taxon>
        <taxon>Metazoa</taxon>
        <taxon>Spiralia</taxon>
        <taxon>Lophotrochozoa</taxon>
        <taxon>Platyhelminthes</taxon>
        <taxon>Trematoda</taxon>
        <taxon>Digenea</taxon>
        <taxon>Strigeidida</taxon>
        <taxon>Schistosomatoidea</taxon>
        <taxon>Schistosomatidae</taxon>
        <taxon>Trichobilharzia</taxon>
    </lineage>
</organism>
<feature type="compositionally biased region" description="Low complexity" evidence="7">
    <location>
        <begin position="252"/>
        <end position="266"/>
    </location>
</feature>
<evidence type="ECO:0000256" key="2">
    <source>
        <dbReference type="ARBA" id="ARBA00008289"/>
    </source>
</evidence>
<evidence type="ECO:0000256" key="4">
    <source>
        <dbReference type="ARBA" id="ARBA00023125"/>
    </source>
</evidence>